<dbReference type="GO" id="GO:0004553">
    <property type="term" value="F:hydrolase activity, hydrolyzing O-glycosyl compounds"/>
    <property type="evidence" value="ECO:0007669"/>
    <property type="project" value="InterPro"/>
</dbReference>
<proteinExistence type="predicted"/>
<protein>
    <recommendedName>
        <fullName evidence="5">Chitinase</fullName>
    </recommendedName>
</protein>
<dbReference type="InterPro" id="IPR017853">
    <property type="entry name" value="GH"/>
</dbReference>
<dbReference type="Gene3D" id="3.20.20.80">
    <property type="entry name" value="Glycosidases"/>
    <property type="match status" value="1"/>
</dbReference>
<evidence type="ECO:0000313" key="4">
    <source>
        <dbReference type="Proteomes" id="UP000002748"/>
    </source>
</evidence>
<dbReference type="GeneID" id="25990287"/>
<evidence type="ECO:0008006" key="5">
    <source>
        <dbReference type="Google" id="ProtNLM"/>
    </source>
</evidence>
<keyword evidence="2" id="KW-0732">Signal</keyword>
<dbReference type="HOGENOM" id="CLU_567639_0_0_1"/>
<dbReference type="InterPro" id="IPR001579">
    <property type="entry name" value="Glyco_hydro_18_chit_AS"/>
</dbReference>
<organism evidence="3 4">
    <name type="scientific">Trichosporon asahii var. asahii (strain ATCC 90039 / CBS 2479 / JCM 2466 / KCTC 7840 / NBRC 103889/ NCYC 2677 / UAMH 7654)</name>
    <name type="common">Yeast</name>
    <dbReference type="NCBI Taxonomy" id="1186058"/>
    <lineage>
        <taxon>Eukaryota</taxon>
        <taxon>Fungi</taxon>
        <taxon>Dikarya</taxon>
        <taxon>Basidiomycota</taxon>
        <taxon>Agaricomycotina</taxon>
        <taxon>Tremellomycetes</taxon>
        <taxon>Trichosporonales</taxon>
        <taxon>Trichosporonaceae</taxon>
        <taxon>Trichosporon</taxon>
    </lineage>
</organism>
<feature type="region of interest" description="Disordered" evidence="1">
    <location>
        <begin position="332"/>
        <end position="457"/>
    </location>
</feature>
<dbReference type="GO" id="GO:0005975">
    <property type="term" value="P:carbohydrate metabolic process"/>
    <property type="evidence" value="ECO:0007669"/>
    <property type="project" value="InterPro"/>
</dbReference>
<accession>J6F4N4</accession>
<dbReference type="AlphaFoldDB" id="J6F4N4"/>
<feature type="compositionally biased region" description="Low complexity" evidence="1">
    <location>
        <begin position="332"/>
        <end position="420"/>
    </location>
</feature>
<dbReference type="VEuPathDB" id="FungiDB:A1Q1_06775"/>
<dbReference type="Proteomes" id="UP000002748">
    <property type="component" value="Unassembled WGS sequence"/>
</dbReference>
<gene>
    <name evidence="3" type="ORF">A1Q1_06775</name>
</gene>
<evidence type="ECO:0000256" key="2">
    <source>
        <dbReference type="SAM" id="SignalP"/>
    </source>
</evidence>
<comment type="caution">
    <text evidence="3">The sequence shown here is derived from an EMBL/GenBank/DDBJ whole genome shotgun (WGS) entry which is preliminary data.</text>
</comment>
<dbReference type="PROSITE" id="PS01095">
    <property type="entry name" value="GH18_1"/>
    <property type="match status" value="1"/>
</dbReference>
<feature type="chain" id="PRO_5003788100" description="Chitinase" evidence="2">
    <location>
        <begin position="18"/>
        <end position="481"/>
    </location>
</feature>
<reference evidence="3 4" key="1">
    <citation type="journal article" date="2012" name="Eukaryot. Cell">
        <title>Draft genome sequence of CBS 2479, the standard type strain of Trichosporon asahii.</title>
        <authorList>
            <person name="Yang R.Y."/>
            <person name="Li H.T."/>
            <person name="Zhu H."/>
            <person name="Zhou G.P."/>
            <person name="Wang M."/>
            <person name="Wang L."/>
        </authorList>
    </citation>
    <scope>NUCLEOTIDE SEQUENCE [LARGE SCALE GENOMIC DNA]</scope>
    <source>
        <strain evidence="4">ATCC 90039 / CBS 2479 / JCM 2466 / KCTC 7840 / NCYC 2677 / UAMH 7654</strain>
    </source>
</reference>
<dbReference type="SUPFAM" id="SSF51445">
    <property type="entry name" value="(Trans)glycosidases"/>
    <property type="match status" value="1"/>
</dbReference>
<evidence type="ECO:0000313" key="3">
    <source>
        <dbReference type="EMBL" id="EJT51969.1"/>
    </source>
</evidence>
<sequence>MISTLVSLLALSASGAAIDVSAPHYSLYLYDDVSAGSWPSADKVQPYNRLLLAFWESGGPTAASSSWASLPDDKRQSILNDYHDKGIAVMVSAFGAGDSVIGKKKDPVKLAQDLAGWVNQHGLDGVDVDLEDFDSLQNDKDYALDWLSKFYTELSNSLGGKPISSTPTAWMYGSAFGSADSVYCKLNSAVGDKISWYNMQLYNGAQGTWNNCDNTVKHSDNGAFLALGDISGMCGIPMNKMAVGKLWDKGELAHAGTEDQIMDPTALGQCLAGAGTGGVMVWSASLGSWDKPLNYLKDTLGAESSAPAAPAGNNLAVSASPAPSSVAVPALVSPSATSSDTPSAAPATDASSSVGSSSGAAAVSPSSAPGSASNVGGSSSASASAGSSSAVAGSSSAGASSSDAPQSASDASTSSGSNQAADPKAGQSDSKTAGSSTPDASKSSASGAAGASAAANKENSSASALSASFLVAAGAVLATLF</sequence>
<dbReference type="KEGG" id="tasa:A1Q1_06775"/>
<evidence type="ECO:0000256" key="1">
    <source>
        <dbReference type="SAM" id="MobiDB-lite"/>
    </source>
</evidence>
<feature type="signal peptide" evidence="2">
    <location>
        <begin position="1"/>
        <end position="17"/>
    </location>
</feature>
<dbReference type="OrthoDB" id="3012298at2759"/>
<dbReference type="RefSeq" id="XP_014183299.1">
    <property type="nucleotide sequence ID" value="XM_014327824.1"/>
</dbReference>
<name>J6F4N4_TRIAS</name>
<feature type="compositionally biased region" description="Low complexity" evidence="1">
    <location>
        <begin position="433"/>
        <end position="457"/>
    </location>
</feature>
<dbReference type="EMBL" id="ALBS01000038">
    <property type="protein sequence ID" value="EJT51969.1"/>
    <property type="molecule type" value="Genomic_DNA"/>
</dbReference>